<evidence type="ECO:0000313" key="2">
    <source>
        <dbReference type="EMBL" id="QPQ55461.1"/>
    </source>
</evidence>
<dbReference type="Pfam" id="PF01965">
    <property type="entry name" value="DJ-1_PfpI"/>
    <property type="match status" value="1"/>
</dbReference>
<dbReference type="InterPro" id="IPR052158">
    <property type="entry name" value="INH-QAR"/>
</dbReference>
<evidence type="ECO:0000259" key="1">
    <source>
        <dbReference type="Pfam" id="PF01965"/>
    </source>
</evidence>
<dbReference type="Gene3D" id="3.40.50.880">
    <property type="match status" value="1"/>
</dbReference>
<organism evidence="2 3">
    <name type="scientific">Allosphingosinicella flava</name>
    <dbReference type="NCBI Taxonomy" id="2771430"/>
    <lineage>
        <taxon>Bacteria</taxon>
        <taxon>Pseudomonadati</taxon>
        <taxon>Pseudomonadota</taxon>
        <taxon>Alphaproteobacteria</taxon>
        <taxon>Sphingomonadales</taxon>
        <taxon>Sphingomonadaceae</taxon>
        <taxon>Allosphingosinicella</taxon>
    </lineage>
</organism>
<sequence length="229" mass="24343">MNRREIMKFGAAGTAIAILAGGKVLASSKSIKVAFMIGPNANVIDTAGPWEVFQDYAPSTAGSLGMPASPFEIYTVGPSHDPVTMTGGLVVVPHYSHADAPQPNVIIVPAMRPTESGDRWLKQASAKADITASICTGAFHLARAGLFDGLAATTHHEFYDSFSRQFPNVDLRKGRRFVDSGKIMSAGGLTSGIDLALHVVARYFNESEAAGLAAWLEHDSEGWRTGIRA</sequence>
<dbReference type="InterPro" id="IPR029062">
    <property type="entry name" value="Class_I_gatase-like"/>
</dbReference>
<gene>
    <name evidence="2" type="ORF">IC614_02300</name>
</gene>
<dbReference type="EMBL" id="CP065592">
    <property type="protein sequence ID" value="QPQ55461.1"/>
    <property type="molecule type" value="Genomic_DNA"/>
</dbReference>
<name>A0A7T2GKD1_9SPHN</name>
<dbReference type="PANTHER" id="PTHR43130">
    <property type="entry name" value="ARAC-FAMILY TRANSCRIPTIONAL REGULATOR"/>
    <property type="match status" value="1"/>
</dbReference>
<dbReference type="AlphaFoldDB" id="A0A7T2GKD1"/>
<dbReference type="SUPFAM" id="SSF52317">
    <property type="entry name" value="Class I glutamine amidotransferase-like"/>
    <property type="match status" value="1"/>
</dbReference>
<dbReference type="InterPro" id="IPR002818">
    <property type="entry name" value="DJ-1/PfpI"/>
</dbReference>
<dbReference type="KEGG" id="sflv:IC614_02300"/>
<protein>
    <submittedName>
        <fullName evidence="2">DJ-1/PfpI family protein</fullName>
    </submittedName>
</protein>
<keyword evidence="3" id="KW-1185">Reference proteome</keyword>
<dbReference type="CDD" id="cd03139">
    <property type="entry name" value="GATase1_PfpI_2"/>
    <property type="match status" value="1"/>
</dbReference>
<feature type="domain" description="DJ-1/PfpI" evidence="1">
    <location>
        <begin position="32"/>
        <end position="201"/>
    </location>
</feature>
<accession>A0A7T2GKD1</accession>
<dbReference type="RefSeq" id="WP_200972136.1">
    <property type="nucleotide sequence ID" value="NZ_CP065592.1"/>
</dbReference>
<proteinExistence type="predicted"/>
<evidence type="ECO:0000313" key="3">
    <source>
        <dbReference type="Proteomes" id="UP000594873"/>
    </source>
</evidence>
<dbReference type="PANTHER" id="PTHR43130:SF3">
    <property type="entry name" value="HTH-TYPE TRANSCRIPTIONAL REGULATOR RV1931C"/>
    <property type="match status" value="1"/>
</dbReference>
<reference evidence="2 3" key="1">
    <citation type="submission" date="2020-11" db="EMBL/GenBank/DDBJ databases">
        <title>Genome seq and assembly of Sphingosinicella sp.</title>
        <authorList>
            <person name="Chhetri G."/>
        </authorList>
    </citation>
    <scope>NUCLEOTIDE SEQUENCE [LARGE SCALE GENOMIC DNA]</scope>
    <source>
        <strain evidence="2 3">UDD2</strain>
    </source>
</reference>
<dbReference type="Proteomes" id="UP000594873">
    <property type="component" value="Chromosome"/>
</dbReference>